<evidence type="ECO:0008006" key="3">
    <source>
        <dbReference type="Google" id="ProtNLM"/>
    </source>
</evidence>
<accession>A0A7C4JLG8</accession>
<dbReference type="EMBL" id="DTBE01000019">
    <property type="protein sequence ID" value="HGQ59237.1"/>
    <property type="molecule type" value="Genomic_DNA"/>
</dbReference>
<protein>
    <recommendedName>
        <fullName evidence="3">DNA lyase</fullName>
    </recommendedName>
</protein>
<evidence type="ECO:0000313" key="2">
    <source>
        <dbReference type="EMBL" id="HGQ73557.1"/>
    </source>
</evidence>
<reference evidence="2" key="1">
    <citation type="journal article" date="2020" name="mSystems">
        <title>Genome- and Community-Level Interaction Insights into Carbon Utilization and Element Cycling Functions of Hydrothermarchaeota in Hydrothermal Sediment.</title>
        <authorList>
            <person name="Zhou Z."/>
            <person name="Liu Y."/>
            <person name="Xu W."/>
            <person name="Pan J."/>
            <person name="Luo Z.H."/>
            <person name="Li M."/>
        </authorList>
    </citation>
    <scope>NUCLEOTIDE SEQUENCE [LARGE SCALE GENOMIC DNA]</scope>
    <source>
        <strain evidence="1">SpSt-638</strain>
        <strain evidence="2">SpSt-648</strain>
    </source>
</reference>
<gene>
    <name evidence="1" type="ORF">ENU09_00705</name>
    <name evidence="2" type="ORF">ENU20_00550</name>
</gene>
<dbReference type="AlphaFoldDB" id="A0A7C4JLG8"/>
<name>A0A7C4JLG8_STAMA</name>
<comment type="caution">
    <text evidence="2">The sequence shown here is derived from an EMBL/GenBank/DDBJ whole genome shotgun (WGS) entry which is preliminary data.</text>
</comment>
<proteinExistence type="predicted"/>
<evidence type="ECO:0000313" key="1">
    <source>
        <dbReference type="EMBL" id="HGQ59237.1"/>
    </source>
</evidence>
<sequence length="312" mass="36126">MERIKLDHIDLGLNLAYSYILPLFNVNVLDDGIHILKAYGVCRGLECFVNNVGTLCYIPNTCIEEHYKCILGLDKAFLVDELIRYFDLTNLDAIFHRFTPIYSPGDSLFIAITIYLSRNTDYYVNTIKWVRAFIEKECFFNKMNCENLFNSYQFRELMSNLDVIRVVMDSERDFVKQSVELMSIRGFGVKSAMAYILHAGGLTKYAPIDRHYLSVLEKTGIDASQPVKKQCIENMLLCSSCRYRRKCLYGFIQEKLGVFNGLIQSIIYVYGRVSKSKYRLSMLEQILLSKLPLNEFVKGVDKFIDILREVLS</sequence>
<dbReference type="EMBL" id="DTBP01000006">
    <property type="protein sequence ID" value="HGQ73557.1"/>
    <property type="molecule type" value="Genomic_DNA"/>
</dbReference>
<organism evidence="2">
    <name type="scientific">Staphylothermus marinus</name>
    <dbReference type="NCBI Taxonomy" id="2280"/>
    <lineage>
        <taxon>Archaea</taxon>
        <taxon>Thermoproteota</taxon>
        <taxon>Thermoprotei</taxon>
        <taxon>Desulfurococcales</taxon>
        <taxon>Desulfurococcaceae</taxon>
        <taxon>Staphylothermus</taxon>
    </lineage>
</organism>